<accession>A0A379E469</accession>
<evidence type="ECO:0000313" key="1">
    <source>
        <dbReference type="EMBL" id="SUB87104.1"/>
    </source>
</evidence>
<proteinExistence type="predicted"/>
<name>A0A379E469_9BACT</name>
<evidence type="ECO:0000313" key="2">
    <source>
        <dbReference type="Proteomes" id="UP000255469"/>
    </source>
</evidence>
<reference evidence="1 2" key="1">
    <citation type="submission" date="2018-06" db="EMBL/GenBank/DDBJ databases">
        <authorList>
            <consortium name="Pathogen Informatics"/>
            <person name="Doyle S."/>
        </authorList>
    </citation>
    <scope>NUCLEOTIDE SEQUENCE [LARGE SCALE GENOMIC DNA]</scope>
    <source>
        <strain evidence="1 2">NCTC13067</strain>
    </source>
</reference>
<dbReference type="AlphaFoldDB" id="A0A379E469"/>
<dbReference type="Proteomes" id="UP000255469">
    <property type="component" value="Unassembled WGS sequence"/>
</dbReference>
<sequence length="75" mass="9006">MSQYIMLRHGCFCKDAYSAERMRSTRERQVLFFLRFLSEEMKLSDEIKQDVPKHKRDDSAGKSRLEHIILLDQSR</sequence>
<organism evidence="1 2">
    <name type="scientific">Prevotella denticola</name>
    <dbReference type="NCBI Taxonomy" id="28129"/>
    <lineage>
        <taxon>Bacteria</taxon>
        <taxon>Pseudomonadati</taxon>
        <taxon>Bacteroidota</taxon>
        <taxon>Bacteroidia</taxon>
        <taxon>Bacteroidales</taxon>
        <taxon>Prevotellaceae</taxon>
        <taxon>Prevotella</taxon>
    </lineage>
</organism>
<dbReference type="EMBL" id="UGTM01000001">
    <property type="protein sequence ID" value="SUB87104.1"/>
    <property type="molecule type" value="Genomic_DNA"/>
</dbReference>
<protein>
    <submittedName>
        <fullName evidence="1">Uncharacterized protein</fullName>
    </submittedName>
</protein>
<gene>
    <name evidence="1" type="ORF">NCTC13067_00769</name>
</gene>